<proteinExistence type="predicted"/>
<dbReference type="EMBL" id="BOVJ01000252">
    <property type="protein sequence ID" value="GIQ67089.1"/>
    <property type="molecule type" value="Genomic_DNA"/>
</dbReference>
<accession>A0ABQ4NFU4</accession>
<dbReference type="RefSeq" id="WP_213531813.1">
    <property type="nucleotide sequence ID" value="NZ_BOVJ01000252.1"/>
</dbReference>
<reference evidence="1 2" key="1">
    <citation type="submission" date="2021-04" db="EMBL/GenBank/DDBJ databases">
        <title>Draft genome sequence of Paenibacillus cisolokensis, LC2-13A.</title>
        <authorList>
            <person name="Uke A."/>
            <person name="Chhe C."/>
            <person name="Baramee S."/>
            <person name="Kosugi A."/>
        </authorList>
    </citation>
    <scope>NUCLEOTIDE SEQUENCE [LARGE SCALE GENOMIC DNA]</scope>
    <source>
        <strain evidence="1 2">LC2-13A</strain>
    </source>
</reference>
<name>A0ABQ4NFU4_9BACL</name>
<evidence type="ECO:0000313" key="1">
    <source>
        <dbReference type="EMBL" id="GIQ67089.1"/>
    </source>
</evidence>
<keyword evidence="2" id="KW-1185">Reference proteome</keyword>
<comment type="caution">
    <text evidence="1">The sequence shown here is derived from an EMBL/GenBank/DDBJ whole genome shotgun (WGS) entry which is preliminary data.</text>
</comment>
<evidence type="ECO:0000313" key="2">
    <source>
        <dbReference type="Proteomes" id="UP000680304"/>
    </source>
</evidence>
<protein>
    <submittedName>
        <fullName evidence="1">Uncharacterized protein</fullName>
    </submittedName>
</protein>
<gene>
    <name evidence="1" type="ORF">PACILC2_56570</name>
</gene>
<dbReference type="Proteomes" id="UP000680304">
    <property type="component" value="Unassembled WGS sequence"/>
</dbReference>
<organism evidence="1 2">
    <name type="scientific">Paenibacillus cisolokensis</name>
    <dbReference type="NCBI Taxonomy" id="1658519"/>
    <lineage>
        <taxon>Bacteria</taxon>
        <taxon>Bacillati</taxon>
        <taxon>Bacillota</taxon>
        <taxon>Bacilli</taxon>
        <taxon>Bacillales</taxon>
        <taxon>Paenibacillaceae</taxon>
        <taxon>Paenibacillus</taxon>
    </lineage>
</organism>
<sequence length="101" mass="10991">MDEYELTAIEVTRENVTTPLSFREGRIVVVTDLGTRFWYADIEGIEPKELLEALAASDNIRIALSAVTTDGRVLRGIGFMHPNVTRGSAAVRGDGELEGIG</sequence>